<keyword evidence="2" id="KW-1133">Transmembrane helix</keyword>
<evidence type="ECO:0000256" key="2">
    <source>
        <dbReference type="SAM" id="Phobius"/>
    </source>
</evidence>
<proteinExistence type="predicted"/>
<feature type="region of interest" description="Disordered" evidence="1">
    <location>
        <begin position="54"/>
        <end position="78"/>
    </location>
</feature>
<keyword evidence="2" id="KW-0812">Transmembrane</keyword>
<dbReference type="AlphaFoldDB" id="A0A6C0AMJ6"/>
<sequence>MKFLFIYIKNKMTIKQQLFNSFIKGIGKTFGTAIVFGFFGTVFYMYSNNQSHKHIKNDQDQDHKHLNENDDTNENNLDVQMSNVNNTENNTEDHTENNFDDLENIVNSKYKTLFENLLK</sequence>
<feature type="compositionally biased region" description="Basic and acidic residues" evidence="1">
    <location>
        <begin position="56"/>
        <end position="68"/>
    </location>
</feature>
<reference evidence="3" key="1">
    <citation type="journal article" date="2020" name="Nature">
        <title>Giant virus diversity and host interactions through global metagenomics.</title>
        <authorList>
            <person name="Schulz F."/>
            <person name="Roux S."/>
            <person name="Paez-Espino D."/>
            <person name="Jungbluth S."/>
            <person name="Walsh D.A."/>
            <person name="Denef V.J."/>
            <person name="McMahon K.D."/>
            <person name="Konstantinidis K.T."/>
            <person name="Eloe-Fadrosh E.A."/>
            <person name="Kyrpides N.C."/>
            <person name="Woyke T."/>
        </authorList>
    </citation>
    <scope>NUCLEOTIDE SEQUENCE</scope>
    <source>
        <strain evidence="3">GVMAG-S-1091796-13</strain>
    </source>
</reference>
<feature type="transmembrane region" description="Helical" evidence="2">
    <location>
        <begin position="21"/>
        <end position="46"/>
    </location>
</feature>
<evidence type="ECO:0000313" key="3">
    <source>
        <dbReference type="EMBL" id="QHS80670.1"/>
    </source>
</evidence>
<accession>A0A6C0AMJ6</accession>
<name>A0A6C0AMJ6_9ZZZZ</name>
<dbReference type="EMBL" id="MN740716">
    <property type="protein sequence ID" value="QHS80670.1"/>
    <property type="molecule type" value="Genomic_DNA"/>
</dbReference>
<keyword evidence="2" id="KW-0472">Membrane</keyword>
<evidence type="ECO:0000256" key="1">
    <source>
        <dbReference type="SAM" id="MobiDB-lite"/>
    </source>
</evidence>
<organism evidence="3">
    <name type="scientific">viral metagenome</name>
    <dbReference type="NCBI Taxonomy" id="1070528"/>
    <lineage>
        <taxon>unclassified sequences</taxon>
        <taxon>metagenomes</taxon>
        <taxon>organismal metagenomes</taxon>
    </lineage>
</organism>
<protein>
    <submittedName>
        <fullName evidence="3">Uncharacterized protein</fullName>
    </submittedName>
</protein>